<keyword evidence="5 7" id="KW-0472">Membrane</keyword>
<comment type="subcellular location">
    <subcellularLocation>
        <location evidence="1">Membrane</location>
        <topology evidence="1">Multi-pass membrane protein</topology>
    </subcellularLocation>
</comment>
<dbReference type="GeneID" id="63834518"/>
<feature type="transmembrane region" description="Helical" evidence="7">
    <location>
        <begin position="399"/>
        <end position="418"/>
    </location>
</feature>
<comment type="caution">
    <text evidence="9">The sequence shown here is derived from an EMBL/GenBank/DDBJ whole genome shotgun (WGS) entry which is preliminary data.</text>
</comment>
<dbReference type="EMBL" id="MU032348">
    <property type="protein sequence ID" value="KAF3764757.1"/>
    <property type="molecule type" value="Genomic_DNA"/>
</dbReference>
<feature type="transmembrane region" description="Helical" evidence="7">
    <location>
        <begin position="107"/>
        <end position="124"/>
    </location>
</feature>
<evidence type="ECO:0000256" key="6">
    <source>
        <dbReference type="SAM" id="MobiDB-lite"/>
    </source>
</evidence>
<feature type="transmembrane region" description="Helical" evidence="7">
    <location>
        <begin position="466"/>
        <end position="488"/>
    </location>
</feature>
<feature type="transmembrane region" description="Helical" evidence="7">
    <location>
        <begin position="75"/>
        <end position="95"/>
    </location>
</feature>
<dbReference type="GO" id="GO:0005886">
    <property type="term" value="C:plasma membrane"/>
    <property type="evidence" value="ECO:0007669"/>
    <property type="project" value="TreeGrafter"/>
</dbReference>
<feature type="region of interest" description="Disordered" evidence="6">
    <location>
        <begin position="1"/>
        <end position="20"/>
    </location>
</feature>
<dbReference type="PROSITE" id="PS50850">
    <property type="entry name" value="MFS"/>
    <property type="match status" value="1"/>
</dbReference>
<feature type="domain" description="Major facilitator superfamily (MFS) profile" evidence="8">
    <location>
        <begin position="41"/>
        <end position="492"/>
    </location>
</feature>
<feature type="transmembrane region" description="Helical" evidence="7">
    <location>
        <begin position="372"/>
        <end position="393"/>
    </location>
</feature>
<organism evidence="9 10">
    <name type="scientific">Cryphonectria parasitica (strain ATCC 38755 / EP155)</name>
    <dbReference type="NCBI Taxonomy" id="660469"/>
    <lineage>
        <taxon>Eukaryota</taxon>
        <taxon>Fungi</taxon>
        <taxon>Dikarya</taxon>
        <taxon>Ascomycota</taxon>
        <taxon>Pezizomycotina</taxon>
        <taxon>Sordariomycetes</taxon>
        <taxon>Sordariomycetidae</taxon>
        <taxon>Diaporthales</taxon>
        <taxon>Cryphonectriaceae</taxon>
        <taxon>Cryphonectria-Endothia species complex</taxon>
        <taxon>Cryphonectria</taxon>
    </lineage>
</organism>
<dbReference type="Gene3D" id="1.20.1720.10">
    <property type="entry name" value="Multidrug resistance protein D"/>
    <property type="match status" value="1"/>
</dbReference>
<feature type="transmembrane region" description="Helical" evidence="7">
    <location>
        <begin position="41"/>
        <end position="63"/>
    </location>
</feature>
<dbReference type="Gene3D" id="1.20.1250.20">
    <property type="entry name" value="MFS general substrate transporter like domains"/>
    <property type="match status" value="1"/>
</dbReference>
<dbReference type="OrthoDB" id="440553at2759"/>
<dbReference type="PANTHER" id="PTHR23502">
    <property type="entry name" value="MAJOR FACILITATOR SUPERFAMILY"/>
    <property type="match status" value="1"/>
</dbReference>
<dbReference type="Proteomes" id="UP000803844">
    <property type="component" value="Unassembled WGS sequence"/>
</dbReference>
<evidence type="ECO:0000256" key="1">
    <source>
        <dbReference type="ARBA" id="ARBA00004141"/>
    </source>
</evidence>
<evidence type="ECO:0000313" key="9">
    <source>
        <dbReference type="EMBL" id="KAF3764757.1"/>
    </source>
</evidence>
<dbReference type="FunFam" id="1.20.1720.10:FF:000009">
    <property type="entry name" value="MFS multidrug transporter"/>
    <property type="match status" value="1"/>
</dbReference>
<dbReference type="InterPro" id="IPR036259">
    <property type="entry name" value="MFS_trans_sf"/>
</dbReference>
<keyword evidence="3 7" id="KW-0812">Transmembrane</keyword>
<keyword evidence="2" id="KW-0813">Transport</keyword>
<dbReference type="GO" id="GO:0022857">
    <property type="term" value="F:transmembrane transporter activity"/>
    <property type="evidence" value="ECO:0007669"/>
    <property type="project" value="InterPro"/>
</dbReference>
<reference evidence="9" key="1">
    <citation type="journal article" date="2020" name="Phytopathology">
        <title>Genome sequence of the chestnut blight fungus Cryphonectria parasitica EP155: A fundamental resource for an archetypical invasive plant pathogen.</title>
        <authorList>
            <person name="Crouch J.A."/>
            <person name="Dawe A."/>
            <person name="Aerts A."/>
            <person name="Barry K."/>
            <person name="Churchill A.C.L."/>
            <person name="Grimwood J."/>
            <person name="Hillman B."/>
            <person name="Milgroom M.G."/>
            <person name="Pangilinan J."/>
            <person name="Smith M."/>
            <person name="Salamov A."/>
            <person name="Schmutz J."/>
            <person name="Yadav J."/>
            <person name="Grigoriev I.V."/>
            <person name="Nuss D."/>
        </authorList>
    </citation>
    <scope>NUCLEOTIDE SEQUENCE</scope>
    <source>
        <strain evidence="9">EP155</strain>
    </source>
</reference>
<feature type="transmembrane region" description="Helical" evidence="7">
    <location>
        <begin position="165"/>
        <end position="184"/>
    </location>
</feature>
<dbReference type="SUPFAM" id="SSF103473">
    <property type="entry name" value="MFS general substrate transporter"/>
    <property type="match status" value="1"/>
</dbReference>
<feature type="transmembrane region" description="Helical" evidence="7">
    <location>
        <begin position="283"/>
        <end position="300"/>
    </location>
</feature>
<keyword evidence="4 7" id="KW-1133">Transmembrane helix</keyword>
<dbReference type="PRINTS" id="PR01036">
    <property type="entry name" value="TCRTETB"/>
</dbReference>
<dbReference type="RefSeq" id="XP_040775718.1">
    <property type="nucleotide sequence ID" value="XM_040917389.1"/>
</dbReference>
<feature type="transmembrane region" description="Helical" evidence="7">
    <location>
        <begin position="312"/>
        <end position="337"/>
    </location>
</feature>
<evidence type="ECO:0000256" key="2">
    <source>
        <dbReference type="ARBA" id="ARBA00022448"/>
    </source>
</evidence>
<feature type="region of interest" description="Disordered" evidence="6">
    <location>
        <begin position="497"/>
        <end position="516"/>
    </location>
</feature>
<evidence type="ECO:0000256" key="3">
    <source>
        <dbReference type="ARBA" id="ARBA00022692"/>
    </source>
</evidence>
<feature type="transmembrane region" description="Helical" evidence="7">
    <location>
        <begin position="439"/>
        <end position="460"/>
    </location>
</feature>
<evidence type="ECO:0000256" key="5">
    <source>
        <dbReference type="ARBA" id="ARBA00023136"/>
    </source>
</evidence>
<evidence type="ECO:0000313" key="10">
    <source>
        <dbReference type="Proteomes" id="UP000803844"/>
    </source>
</evidence>
<proteinExistence type="predicted"/>
<evidence type="ECO:0000256" key="4">
    <source>
        <dbReference type="ARBA" id="ARBA00022989"/>
    </source>
</evidence>
<feature type="transmembrane region" description="Helical" evidence="7">
    <location>
        <begin position="196"/>
        <end position="215"/>
    </location>
</feature>
<gene>
    <name evidence="9" type="ORF">M406DRAFT_260709</name>
</gene>
<name>A0A9P4Y1R9_CRYP1</name>
<evidence type="ECO:0000259" key="8">
    <source>
        <dbReference type="PROSITE" id="PS50850"/>
    </source>
</evidence>
<dbReference type="InterPro" id="IPR020846">
    <property type="entry name" value="MFS_dom"/>
</dbReference>
<protein>
    <submittedName>
        <fullName evidence="9">MFS general substrate transporter</fullName>
    </submittedName>
</protein>
<sequence>MAVAGSPGHKVPSEKAGELGRPATNEEAVYSVIPKAQKVQIIMLVAFSGVLSPLTGSIYLPALNQIAEDLKVKTSLVNLSITTYQIVQGIAPSFIGTLSDVKGRRPAYVVTFSIYLVANLALALQNSYPALMVLRCLQSAGSSATIALGAATVSDLVTRAERGSWLGYTTLGISLGPALGPVIGGLLNEYLDWHSIFWFLLIFSAIVTILMIVILPETGRAVVGNNTIQPPKWNLSVLQWWRLRHGKPLNGGQVYAEDRSTIMKPRKRPSPLSSLLILTEREGGITLGFGAVFFAGYFMVLTTLSEQLTARFGFSSAITGLCYLPLGTGSLLSRFLAGRLFDYNFRRHARRLGLSLDLSRQQKIEIFPIEKIRLEVCIPLVYISCGTVMAYAWTMESKSSLAGIEVSLFFLGLFFSGAQQGFNTLVVDTHADIPATATAANNLFRCLLSAGAVAVAPFMIEKIGIGFTGVFISGVWFCFSPLLWLVLLRGKKWREEKRARQEKKDAEREKAAKQTV</sequence>
<dbReference type="PANTHER" id="PTHR23502:SF51">
    <property type="entry name" value="QUINIDINE RESISTANCE PROTEIN 1-RELATED"/>
    <property type="match status" value="1"/>
</dbReference>
<dbReference type="AlphaFoldDB" id="A0A9P4Y1R9"/>
<accession>A0A9P4Y1R9</accession>
<keyword evidence="10" id="KW-1185">Reference proteome</keyword>
<dbReference type="Pfam" id="PF07690">
    <property type="entry name" value="MFS_1"/>
    <property type="match status" value="1"/>
</dbReference>
<evidence type="ECO:0000256" key="7">
    <source>
        <dbReference type="SAM" id="Phobius"/>
    </source>
</evidence>
<dbReference type="InterPro" id="IPR011701">
    <property type="entry name" value="MFS"/>
</dbReference>